<dbReference type="AlphaFoldDB" id="A0A512AV74"/>
<dbReference type="Gene3D" id="3.40.50.2300">
    <property type="match status" value="1"/>
</dbReference>
<comment type="caution">
    <text evidence="10">The sequence shown here is derived from an EMBL/GenBank/DDBJ whole genome shotgun (WGS) entry which is preliminary data.</text>
</comment>
<dbReference type="InterPro" id="IPR035965">
    <property type="entry name" value="PAS-like_dom_sf"/>
</dbReference>
<comment type="catalytic activity">
    <reaction evidence="1">
        <text>ATP + protein L-histidine = ADP + protein N-phospho-L-histidine.</text>
        <dbReference type="EC" id="2.7.13.3"/>
    </reaction>
</comment>
<dbReference type="EMBL" id="BJYS01000007">
    <property type="protein sequence ID" value="GEO03605.1"/>
    <property type="molecule type" value="Genomic_DNA"/>
</dbReference>
<dbReference type="CDD" id="cd00130">
    <property type="entry name" value="PAS"/>
    <property type="match status" value="4"/>
</dbReference>
<dbReference type="InterPro" id="IPR000700">
    <property type="entry name" value="PAS-assoc_C"/>
</dbReference>
<evidence type="ECO:0000259" key="8">
    <source>
        <dbReference type="PROSITE" id="PS50112"/>
    </source>
</evidence>
<dbReference type="PROSITE" id="PS50113">
    <property type="entry name" value="PAC"/>
    <property type="match status" value="2"/>
</dbReference>
<keyword evidence="4" id="KW-0808">Transferase</keyword>
<feature type="domain" description="PAC" evidence="9">
    <location>
        <begin position="336"/>
        <end position="387"/>
    </location>
</feature>
<dbReference type="EC" id="2.7.13.3" evidence="2"/>
<dbReference type="InterPro" id="IPR052162">
    <property type="entry name" value="Sensor_kinase/Photoreceptor"/>
</dbReference>
<keyword evidence="11" id="KW-1185">Reference proteome</keyword>
<protein>
    <recommendedName>
        <fullName evidence="2">histidine kinase</fullName>
        <ecNumber evidence="2">2.7.13.3</ecNumber>
    </recommendedName>
</protein>
<feature type="domain" description="PAC" evidence="9">
    <location>
        <begin position="463"/>
        <end position="515"/>
    </location>
</feature>
<reference evidence="10 11" key="1">
    <citation type="submission" date="2019-07" db="EMBL/GenBank/DDBJ databases">
        <title>Whole genome shotgun sequence of Adhaeribacter aerolatus NBRC 106133.</title>
        <authorList>
            <person name="Hosoyama A."/>
            <person name="Uohara A."/>
            <person name="Ohji S."/>
            <person name="Ichikawa N."/>
        </authorList>
    </citation>
    <scope>NUCLEOTIDE SEQUENCE [LARGE SCALE GENOMIC DNA]</scope>
    <source>
        <strain evidence="10 11">NBRC 106133</strain>
    </source>
</reference>
<feature type="domain" description="PAS" evidence="8">
    <location>
        <begin position="262"/>
        <end position="332"/>
    </location>
</feature>
<evidence type="ECO:0000259" key="7">
    <source>
        <dbReference type="PROSITE" id="PS50110"/>
    </source>
</evidence>
<dbReference type="PANTHER" id="PTHR43304">
    <property type="entry name" value="PHYTOCHROME-LIKE PROTEIN CPH1"/>
    <property type="match status" value="1"/>
</dbReference>
<sequence>MDNRIKILLLVHAPYDIGRLELSLHAGGLQPVMEIVHNQEEYEKAITSSNPDIILTDYAHPFSDVLAAFHIRQQAAPQTPLIVLSGNISVDNAVNLIKMGATDLVLKEKIDQLTPKILLALQESKKRIQKKVKAFQLNQRWRLLQKIMSLSLGVICILDEEGRFVAVSNAALAAWGYLPEELAGRSAFELVDEEDRASTLKAFADLKDGAKIVNLENHIIRKDGQTITVYWSWHWDPLTKRGYGVARDAAAIRQTAQKVEHIEKRLCILLQHSTEGICLIAADGYVLERWPSSLKVLELGEEERSGKLRFDLVHPEDLADFRQAWEKVKDRLGHTHTLEIRFRKANGSYKWLEATFHNHLQEPAVEAIVLFFRDITIRKTAEIALQTSEARLKQAQAIGRMGNWELNLTDGSCLWSDEMYRMFGADRNLIIPSFDSLASFIHPGDRQAVLSRLEQACAGLENDSIQFRILRQQGQVRHVFLAWCFEFDHQGKPFRIFGIQQDISERKLTKKALEKSEGKYRNLFKLSPTPMWVYDVATGRFLDVNEAAVNQLGYSKEEFLGMTLADIRPKAEEPGKLEQIANTLQGDPVHYHYIIKLVKKSGEVMDADINNSFVDLGGRKTRLIIATYISERMKYLQAIKEQNNRLREIAWIQSHVVRAPLAKLMGLITLLQNHPPEMAYQADILSFILASAYELDSVIRDIVRKTEQIQDQPKLPKD</sequence>
<evidence type="ECO:0000313" key="11">
    <source>
        <dbReference type="Proteomes" id="UP000321532"/>
    </source>
</evidence>
<dbReference type="Gene3D" id="2.10.70.100">
    <property type="match status" value="1"/>
</dbReference>
<dbReference type="PANTHER" id="PTHR43304:SF1">
    <property type="entry name" value="PAC DOMAIN-CONTAINING PROTEIN"/>
    <property type="match status" value="1"/>
</dbReference>
<feature type="domain" description="PAS" evidence="8">
    <location>
        <begin position="516"/>
        <end position="587"/>
    </location>
</feature>
<dbReference type="Proteomes" id="UP000321532">
    <property type="component" value="Unassembled WGS sequence"/>
</dbReference>
<dbReference type="SUPFAM" id="SSF52172">
    <property type="entry name" value="CheY-like"/>
    <property type="match status" value="1"/>
</dbReference>
<dbReference type="InterPro" id="IPR013655">
    <property type="entry name" value="PAS_fold_3"/>
</dbReference>
<evidence type="ECO:0000259" key="9">
    <source>
        <dbReference type="PROSITE" id="PS50113"/>
    </source>
</evidence>
<dbReference type="PROSITE" id="PS50112">
    <property type="entry name" value="PAS"/>
    <property type="match status" value="3"/>
</dbReference>
<dbReference type="SUPFAM" id="SSF47384">
    <property type="entry name" value="Homodimeric domain of signal transducing histidine kinase"/>
    <property type="match status" value="1"/>
</dbReference>
<dbReference type="InterPro" id="IPR013767">
    <property type="entry name" value="PAS_fold"/>
</dbReference>
<evidence type="ECO:0000313" key="10">
    <source>
        <dbReference type="EMBL" id="GEO03605.1"/>
    </source>
</evidence>
<dbReference type="InterPro" id="IPR036097">
    <property type="entry name" value="HisK_dim/P_sf"/>
</dbReference>
<evidence type="ECO:0000256" key="6">
    <source>
        <dbReference type="PROSITE-ProRule" id="PRU00169"/>
    </source>
</evidence>
<organism evidence="10 11">
    <name type="scientific">Adhaeribacter aerolatus</name>
    <dbReference type="NCBI Taxonomy" id="670289"/>
    <lineage>
        <taxon>Bacteria</taxon>
        <taxon>Pseudomonadati</taxon>
        <taxon>Bacteroidota</taxon>
        <taxon>Cytophagia</taxon>
        <taxon>Cytophagales</taxon>
        <taxon>Hymenobacteraceae</taxon>
        <taxon>Adhaeribacter</taxon>
    </lineage>
</organism>
<keyword evidence="3 6" id="KW-0597">Phosphoprotein</keyword>
<dbReference type="Pfam" id="PF08447">
    <property type="entry name" value="PAS_3"/>
    <property type="match status" value="2"/>
</dbReference>
<dbReference type="InterPro" id="IPR000014">
    <property type="entry name" value="PAS"/>
</dbReference>
<dbReference type="NCBIfam" id="TIGR00229">
    <property type="entry name" value="sensory_box"/>
    <property type="match status" value="4"/>
</dbReference>
<evidence type="ECO:0000256" key="4">
    <source>
        <dbReference type="ARBA" id="ARBA00022679"/>
    </source>
</evidence>
<dbReference type="InterPro" id="IPR001789">
    <property type="entry name" value="Sig_transdc_resp-reg_receiver"/>
</dbReference>
<dbReference type="InterPro" id="IPR001610">
    <property type="entry name" value="PAC"/>
</dbReference>
<gene>
    <name evidence="10" type="ORF">AAE02nite_12690</name>
</gene>
<dbReference type="Pfam" id="PF13426">
    <property type="entry name" value="PAS_9"/>
    <property type="match status" value="1"/>
</dbReference>
<dbReference type="Pfam" id="PF00989">
    <property type="entry name" value="PAS"/>
    <property type="match status" value="1"/>
</dbReference>
<dbReference type="SMART" id="SM00086">
    <property type="entry name" value="PAC"/>
    <property type="match status" value="3"/>
</dbReference>
<keyword evidence="5" id="KW-0418">Kinase</keyword>
<evidence type="ECO:0000256" key="3">
    <source>
        <dbReference type="ARBA" id="ARBA00022553"/>
    </source>
</evidence>
<dbReference type="PROSITE" id="PS50110">
    <property type="entry name" value="RESPONSE_REGULATORY"/>
    <property type="match status" value="1"/>
</dbReference>
<dbReference type="RefSeq" id="WP_146896128.1">
    <property type="nucleotide sequence ID" value="NZ_BJYS01000007.1"/>
</dbReference>
<feature type="domain" description="PAS" evidence="8">
    <location>
        <begin position="140"/>
        <end position="210"/>
    </location>
</feature>
<proteinExistence type="predicted"/>
<evidence type="ECO:0000256" key="1">
    <source>
        <dbReference type="ARBA" id="ARBA00000085"/>
    </source>
</evidence>
<dbReference type="OrthoDB" id="9124519at2"/>
<dbReference type="GO" id="GO:0000155">
    <property type="term" value="F:phosphorelay sensor kinase activity"/>
    <property type="evidence" value="ECO:0007669"/>
    <property type="project" value="InterPro"/>
</dbReference>
<evidence type="ECO:0000256" key="5">
    <source>
        <dbReference type="ARBA" id="ARBA00022777"/>
    </source>
</evidence>
<dbReference type="InterPro" id="IPR011006">
    <property type="entry name" value="CheY-like_superfamily"/>
</dbReference>
<dbReference type="SUPFAM" id="SSF55785">
    <property type="entry name" value="PYP-like sensor domain (PAS domain)"/>
    <property type="match status" value="4"/>
</dbReference>
<name>A0A512AV74_9BACT</name>
<evidence type="ECO:0000256" key="2">
    <source>
        <dbReference type="ARBA" id="ARBA00012438"/>
    </source>
</evidence>
<feature type="modified residue" description="4-aspartylphosphate" evidence="6">
    <location>
        <position position="57"/>
    </location>
</feature>
<accession>A0A512AV74</accession>
<dbReference type="GO" id="GO:0006355">
    <property type="term" value="P:regulation of DNA-templated transcription"/>
    <property type="evidence" value="ECO:0007669"/>
    <property type="project" value="InterPro"/>
</dbReference>
<dbReference type="Gene3D" id="3.30.450.20">
    <property type="entry name" value="PAS domain"/>
    <property type="match status" value="4"/>
</dbReference>
<feature type="domain" description="Response regulatory" evidence="7">
    <location>
        <begin position="6"/>
        <end position="122"/>
    </location>
</feature>
<dbReference type="SMART" id="SM00091">
    <property type="entry name" value="PAS"/>
    <property type="match status" value="4"/>
</dbReference>